<feature type="domain" description="Carrier" evidence="3">
    <location>
        <begin position="524"/>
        <end position="601"/>
    </location>
</feature>
<dbReference type="PROSITE" id="PS50075">
    <property type="entry name" value="CARRIER"/>
    <property type="match status" value="1"/>
</dbReference>
<dbReference type="RefSeq" id="WP_013214136.1">
    <property type="nucleotide sequence ID" value="NC_014313.1"/>
</dbReference>
<reference evidence="5" key="1">
    <citation type="journal article" date="2011" name="J. Bacteriol.">
        <title>Genome sequences of eight morphologically diverse alphaproteobacteria.</title>
        <authorList>
            <consortium name="US DOE Joint Genome Institute"/>
            <person name="Brown P.J."/>
            <person name="Kysela D.T."/>
            <person name="Buechlein A."/>
            <person name="Hemmerich C."/>
            <person name="Brun Y.V."/>
        </authorList>
    </citation>
    <scope>NUCLEOTIDE SEQUENCE [LARGE SCALE GENOMIC DNA]</scope>
    <source>
        <strain evidence="5">ATCC 51888 / DSM 1869 / NCIB 11706 / TK 0415</strain>
    </source>
</reference>
<dbReference type="InterPro" id="IPR012728">
    <property type="entry name" value="Pls/PosA_C"/>
</dbReference>
<dbReference type="InterPro" id="IPR020845">
    <property type="entry name" value="AMP-binding_CS"/>
</dbReference>
<keyword evidence="2" id="KW-0812">Transmembrane</keyword>
<feature type="transmembrane region" description="Helical" evidence="2">
    <location>
        <begin position="860"/>
        <end position="882"/>
    </location>
</feature>
<dbReference type="InterPro" id="IPR010071">
    <property type="entry name" value="AA_adenyl_dom"/>
</dbReference>
<organism evidence="4 5">
    <name type="scientific">Hyphomicrobium denitrificans (strain ATCC 51888 / DSM 1869 / NCIMB 11706 / TK 0415)</name>
    <dbReference type="NCBI Taxonomy" id="582899"/>
    <lineage>
        <taxon>Bacteria</taxon>
        <taxon>Pseudomonadati</taxon>
        <taxon>Pseudomonadota</taxon>
        <taxon>Alphaproteobacteria</taxon>
        <taxon>Hyphomicrobiales</taxon>
        <taxon>Hyphomicrobiaceae</taxon>
        <taxon>Hyphomicrobium</taxon>
    </lineage>
</organism>
<accession>D8JPZ6</accession>
<dbReference type="PANTHER" id="PTHR45527:SF1">
    <property type="entry name" value="FATTY ACID SYNTHASE"/>
    <property type="match status" value="1"/>
</dbReference>
<dbReference type="InterPro" id="IPR011004">
    <property type="entry name" value="Trimer_LpxA-like_sf"/>
</dbReference>
<sequence>MAIQEIDFQLWQDERPREPRLLHHHFEQQALLRPDHPAVEFAGQVLTYEELDCDANQIAHFLAQKGVGVGSLIGLCLKKSPRLYAAMLGILKAGAAYVPIDPKWPMDRIRAIADDAQLKFMVSEGSLADGFQGELDAPLLRLDTAHDDILVQPVVPVIDFEQALTPAALSYIIYTSGSTGRPKGVMIEHRNALAFVKSLKTVYAVTENDRVYQGFSTAFDASVEEIWAAFSRGGTLIVPTEEIQRSPADVAEFLNTNDVTYFSTVPTMLAMIDRDLETVTTLVLGGEACSNELVTRWARPGRRMLNTYGPTEATVVATWSECVSGEPVSIGKALPGYSTYVLDENLQPVAPGECGELFIGGAGVGRGYMNSEALTSQRFIANPFEPERKDRLYRTYDHVRLGDDGALYFLGRLDDQVKIRGFRIELSEIESVLIENPAIKAAAVAVTEIGEMKQLAAYIVVNEQVVDLDRQAIGESLRNRLPPYMVPQYLDVIDELPMMSSGKVDRKSLPKPQTLLNGPSEIVLPESDLEKRLAASWATAFQISELSVTADFFLDLGGHSLLASQAVSVVRAAVPDAPISVRDFYDHRTVRQLARALEARGFVGAASSDDAAAQVKPGKQTGVLMRWTVATLQAISIFVYYGIVAAPLAFVAVLATAVIDGEIAWPQAAAIMTAVGFGIWPCALLFTVALKWLVIGRVKPGRYPLWSFYYFRWWLVQCFQPLGWADMFSGTPLMSLYWRAMGAKIGRNVTLSTAICGAFDAVTIGDGSSVGLETQILGYRVEDGHLVIAPVEIGANCFIGMHCNLGLGTRMGNGARLDDMSALSDGTVMKDGEGRRGSPARPADVDVPSRQADSRRGVRFLFGLLHLASIYAMGYFLLLTLAPSMALILGGLWLAGPMGGAIGAFAAVPVGILTYVGCAVLLVRLLPPLEAGSMSIYSGAYLRHWFVSYLLENTKTILQPIYGTIYCPSLLRALGAKIGAGSEVSTVSHITPNLLEVGEKSFLADACLVGGQRINGGTVEVGKVSIGARSFIGNSAVVAGGHTIGSNALIGAASTPPANVRDVPNDTKWFGAPGFALPQTQQEASFDDKEIFAPTRGALIARTLTDTARVLLPGTIFALEMVTFATLIVLAHRAMMPTWLLVLFVPLLASALAFVSMRLSALVKAVFIGRNAPVTKPLWSRFIWNNELVNGVYETVAAPAMAPLLGTPFLAAYLRLMGCNVGKWCYLGTTLFSEFDLVEIGDRACLNIGSTIQTHLFEDRVFKADVVKIGNGCSVGNMAVVLYGTEMRDRSNLGPLSVLMKGEMLPEASRWHGTPCEPVALAKPRTAEAVKPISTELDMNIQLKPERRRAKESVGSLQPAA</sequence>
<dbReference type="NCBIfam" id="TIGR02353">
    <property type="entry name" value="NRPS_term_dom"/>
    <property type="match status" value="1"/>
</dbReference>
<protein>
    <submittedName>
        <fullName evidence="4">Amino acid adenylation domain protein</fullName>
    </submittedName>
</protein>
<feature type="transmembrane region" description="Helical" evidence="2">
    <location>
        <begin position="638"/>
        <end position="659"/>
    </location>
</feature>
<feature type="transmembrane region" description="Helical" evidence="2">
    <location>
        <begin position="1110"/>
        <end position="1130"/>
    </location>
</feature>
<dbReference type="Pfam" id="PF13193">
    <property type="entry name" value="AMP-binding_C"/>
    <property type="match status" value="1"/>
</dbReference>
<dbReference type="PROSITE" id="PS00455">
    <property type="entry name" value="AMP_BINDING"/>
    <property type="match status" value="1"/>
</dbReference>
<evidence type="ECO:0000256" key="1">
    <source>
        <dbReference type="SAM" id="MobiDB-lite"/>
    </source>
</evidence>
<dbReference type="KEGG" id="hdn:Hden_0090"/>
<dbReference type="SUPFAM" id="SSF56801">
    <property type="entry name" value="Acetyl-CoA synthetase-like"/>
    <property type="match status" value="1"/>
</dbReference>
<dbReference type="Proteomes" id="UP000002033">
    <property type="component" value="Chromosome"/>
</dbReference>
<dbReference type="InterPro" id="IPR009081">
    <property type="entry name" value="PP-bd_ACP"/>
</dbReference>
<dbReference type="Gene3D" id="3.30.300.30">
    <property type="match status" value="1"/>
</dbReference>
<dbReference type="GO" id="GO:0031177">
    <property type="term" value="F:phosphopantetheine binding"/>
    <property type="evidence" value="ECO:0007669"/>
    <property type="project" value="TreeGrafter"/>
</dbReference>
<dbReference type="SUPFAM" id="SSF51161">
    <property type="entry name" value="Trimeric LpxA-like enzymes"/>
    <property type="match status" value="3"/>
</dbReference>
<evidence type="ECO:0000313" key="4">
    <source>
        <dbReference type="EMBL" id="ADJ21917.1"/>
    </source>
</evidence>
<dbReference type="InterPro" id="IPR025110">
    <property type="entry name" value="AMP-bd_C"/>
</dbReference>
<dbReference type="Pfam" id="PF00501">
    <property type="entry name" value="AMP-binding"/>
    <property type="match status" value="1"/>
</dbReference>
<dbReference type="EMBL" id="CP002083">
    <property type="protein sequence ID" value="ADJ21917.1"/>
    <property type="molecule type" value="Genomic_DNA"/>
</dbReference>
<feature type="region of interest" description="Disordered" evidence="1">
    <location>
        <begin position="828"/>
        <end position="850"/>
    </location>
</feature>
<dbReference type="InterPro" id="IPR045851">
    <property type="entry name" value="AMP-bd_C_sf"/>
</dbReference>
<dbReference type="FunFam" id="3.40.50.12780:FF:000012">
    <property type="entry name" value="Non-ribosomal peptide synthetase"/>
    <property type="match status" value="1"/>
</dbReference>
<dbReference type="GO" id="GO:0043041">
    <property type="term" value="P:amino acid activation for nonribosomal peptide biosynthetic process"/>
    <property type="evidence" value="ECO:0007669"/>
    <property type="project" value="TreeGrafter"/>
</dbReference>
<dbReference type="GO" id="GO:0005737">
    <property type="term" value="C:cytoplasm"/>
    <property type="evidence" value="ECO:0007669"/>
    <property type="project" value="TreeGrafter"/>
</dbReference>
<dbReference type="Gene3D" id="2.160.10.10">
    <property type="entry name" value="Hexapeptide repeat proteins"/>
    <property type="match status" value="3"/>
</dbReference>
<feature type="transmembrane region" description="Helical" evidence="2">
    <location>
        <begin position="714"/>
        <end position="738"/>
    </location>
</feature>
<dbReference type="HOGENOM" id="CLU_002751_0_0_5"/>
<dbReference type="InterPro" id="IPR042099">
    <property type="entry name" value="ANL_N_sf"/>
</dbReference>
<dbReference type="CDD" id="cd05930">
    <property type="entry name" value="A_NRPS"/>
    <property type="match status" value="1"/>
</dbReference>
<feature type="transmembrane region" description="Helical" evidence="2">
    <location>
        <begin position="671"/>
        <end position="694"/>
    </location>
</feature>
<evidence type="ECO:0000256" key="2">
    <source>
        <dbReference type="SAM" id="Phobius"/>
    </source>
</evidence>
<name>D8JPZ6_HYPDA</name>
<proteinExistence type="predicted"/>
<gene>
    <name evidence="4" type="ordered locus">Hden_0090</name>
</gene>
<dbReference type="STRING" id="582899.Hden_0090"/>
<dbReference type="GO" id="GO:0044550">
    <property type="term" value="P:secondary metabolite biosynthetic process"/>
    <property type="evidence" value="ECO:0007669"/>
    <property type="project" value="TreeGrafter"/>
</dbReference>
<feature type="transmembrane region" description="Helical" evidence="2">
    <location>
        <begin position="902"/>
        <end position="926"/>
    </location>
</feature>
<keyword evidence="2" id="KW-0472">Membrane</keyword>
<dbReference type="PANTHER" id="PTHR45527">
    <property type="entry name" value="NONRIBOSOMAL PEPTIDE SYNTHETASE"/>
    <property type="match status" value="1"/>
</dbReference>
<dbReference type="Gene3D" id="3.40.50.12780">
    <property type="entry name" value="N-terminal domain of ligase-like"/>
    <property type="match status" value="1"/>
</dbReference>
<keyword evidence="2" id="KW-1133">Transmembrane helix</keyword>
<dbReference type="InterPro" id="IPR036736">
    <property type="entry name" value="ACP-like_sf"/>
</dbReference>
<dbReference type="Gene3D" id="1.10.1200.10">
    <property type="entry name" value="ACP-like"/>
    <property type="match status" value="1"/>
</dbReference>
<feature type="transmembrane region" description="Helical" evidence="2">
    <location>
        <begin position="1136"/>
        <end position="1155"/>
    </location>
</feature>
<evidence type="ECO:0000259" key="3">
    <source>
        <dbReference type="PROSITE" id="PS50075"/>
    </source>
</evidence>
<keyword evidence="5" id="KW-1185">Reference proteome</keyword>
<evidence type="ECO:0000313" key="5">
    <source>
        <dbReference type="Proteomes" id="UP000002033"/>
    </source>
</evidence>
<dbReference type="eggNOG" id="COG1020">
    <property type="taxonomic scope" value="Bacteria"/>
</dbReference>
<dbReference type="InterPro" id="IPR000873">
    <property type="entry name" value="AMP-dep_synth/lig_dom"/>
</dbReference>
<dbReference type="NCBIfam" id="TIGR01733">
    <property type="entry name" value="AA-adenyl-dom"/>
    <property type="match status" value="1"/>
</dbReference>
<dbReference type="FunFam" id="3.40.50.980:FF:000001">
    <property type="entry name" value="Non-ribosomal peptide synthetase"/>
    <property type="match status" value="1"/>
</dbReference>
<dbReference type="SUPFAM" id="SSF47336">
    <property type="entry name" value="ACP-like"/>
    <property type="match status" value="1"/>
</dbReference>
<dbReference type="Pfam" id="PF00550">
    <property type="entry name" value="PP-binding"/>
    <property type="match status" value="1"/>
</dbReference>
<dbReference type="eggNOG" id="COG0663">
    <property type="taxonomic scope" value="Bacteria"/>
</dbReference>